<evidence type="ECO:0000313" key="2">
    <source>
        <dbReference type="Proteomes" id="UP000887574"/>
    </source>
</evidence>
<feature type="compositionally biased region" description="Polar residues" evidence="1">
    <location>
        <begin position="68"/>
        <end position="77"/>
    </location>
</feature>
<keyword evidence="2" id="KW-1185">Reference proteome</keyword>
<evidence type="ECO:0000256" key="1">
    <source>
        <dbReference type="SAM" id="MobiDB-lite"/>
    </source>
</evidence>
<feature type="compositionally biased region" description="Acidic residues" evidence="1">
    <location>
        <begin position="50"/>
        <end position="60"/>
    </location>
</feature>
<name>A0A915ET45_9BILA</name>
<dbReference type="AlphaFoldDB" id="A0A915ET45"/>
<accession>A0A915ET45</accession>
<dbReference type="WBParaSite" id="jg9221">
    <property type="protein sequence ID" value="jg9221"/>
    <property type="gene ID" value="jg9221"/>
</dbReference>
<sequence length="405" mass="44522">MHPAVRRQSMAAYAPTVVAFSPFSSTPIEFPKCPTNTSVPLRSKPISENSDGEEEEEEDISLALLQPTPKNKGNSPANRRKSLVRSALAFATVGKKSSADNSMEDIAIGGSAAATSHHLHPASSGGSSIWSRKFSQTIMTSLATSVTTSGNQKKGVEAKRNSSIASNTSSDSVNIFPNEGAGIATYSYIKSFFRRKAPSSRSIEEKERNKIGDVNALEEKMGIGERTPGSSTQTSTVLSSPDSGILDTNTTISRNSDVSQNLSPVPTHTDISKSSRTKSSSTVCSEKRNSMGLNPGDKPTHKRSVDQRIFVVWLECIEDMYYFPHDQLFGYTEDGSLAVQPILTIWHLDQIRPTRSSDGCIARRKVIEIDNYQMMHTRRRHSILEFGKKFAQRNNYTEFLEQFIA</sequence>
<organism evidence="2 3">
    <name type="scientific">Ditylenchus dipsaci</name>
    <dbReference type="NCBI Taxonomy" id="166011"/>
    <lineage>
        <taxon>Eukaryota</taxon>
        <taxon>Metazoa</taxon>
        <taxon>Ecdysozoa</taxon>
        <taxon>Nematoda</taxon>
        <taxon>Chromadorea</taxon>
        <taxon>Rhabditida</taxon>
        <taxon>Tylenchina</taxon>
        <taxon>Tylenchomorpha</taxon>
        <taxon>Sphaerularioidea</taxon>
        <taxon>Anguinidae</taxon>
        <taxon>Anguininae</taxon>
        <taxon>Ditylenchus</taxon>
    </lineage>
</organism>
<feature type="region of interest" description="Disordered" evidence="1">
    <location>
        <begin position="223"/>
        <end position="301"/>
    </location>
</feature>
<protein>
    <submittedName>
        <fullName evidence="3">Uncharacterized protein</fullName>
    </submittedName>
</protein>
<proteinExistence type="predicted"/>
<feature type="compositionally biased region" description="Polar residues" evidence="1">
    <location>
        <begin position="228"/>
        <end position="266"/>
    </location>
</feature>
<feature type="region of interest" description="Disordered" evidence="1">
    <location>
        <begin position="32"/>
        <end position="80"/>
    </location>
</feature>
<dbReference type="Proteomes" id="UP000887574">
    <property type="component" value="Unplaced"/>
</dbReference>
<feature type="compositionally biased region" description="Low complexity" evidence="1">
    <location>
        <begin position="272"/>
        <end position="282"/>
    </location>
</feature>
<reference evidence="3" key="1">
    <citation type="submission" date="2022-11" db="UniProtKB">
        <authorList>
            <consortium name="WormBaseParasite"/>
        </authorList>
    </citation>
    <scope>IDENTIFICATION</scope>
</reference>
<evidence type="ECO:0000313" key="3">
    <source>
        <dbReference type="WBParaSite" id="jg9221"/>
    </source>
</evidence>